<feature type="region of interest" description="Disordered" evidence="7">
    <location>
        <begin position="1"/>
        <end position="27"/>
    </location>
</feature>
<keyword evidence="10" id="KW-1185">Reference proteome</keyword>
<dbReference type="NCBIfam" id="TIGR01951">
    <property type="entry name" value="nusB"/>
    <property type="match status" value="1"/>
</dbReference>
<dbReference type="RefSeq" id="WP_229728222.1">
    <property type="nucleotide sequence ID" value="NZ_BAABJF010000032.1"/>
</dbReference>
<reference evidence="9" key="2">
    <citation type="submission" date="2020-09" db="EMBL/GenBank/DDBJ databases">
        <authorList>
            <person name="Sun Q."/>
            <person name="Zhou Y."/>
        </authorList>
    </citation>
    <scope>NUCLEOTIDE SEQUENCE</scope>
    <source>
        <strain evidence="9">CGMCC 1.12181</strain>
    </source>
</reference>
<dbReference type="PANTHER" id="PTHR11078">
    <property type="entry name" value="N UTILIZATION SUBSTANCE PROTEIN B-RELATED"/>
    <property type="match status" value="1"/>
</dbReference>
<keyword evidence="5 6" id="KW-0804">Transcription</keyword>
<dbReference type="InterPro" id="IPR035926">
    <property type="entry name" value="NusB-like_sf"/>
</dbReference>
<evidence type="ECO:0000256" key="3">
    <source>
        <dbReference type="ARBA" id="ARBA00022884"/>
    </source>
</evidence>
<dbReference type="Pfam" id="PF01029">
    <property type="entry name" value="NusB"/>
    <property type="match status" value="1"/>
</dbReference>
<keyword evidence="2 6" id="KW-0889">Transcription antitermination</keyword>
<comment type="caution">
    <text evidence="9">The sequence shown here is derived from an EMBL/GenBank/DDBJ whole genome shotgun (WGS) entry which is preliminary data.</text>
</comment>
<dbReference type="SUPFAM" id="SSF48013">
    <property type="entry name" value="NusB-like"/>
    <property type="match status" value="1"/>
</dbReference>
<dbReference type="GO" id="GO:0003723">
    <property type="term" value="F:RNA binding"/>
    <property type="evidence" value="ECO:0007669"/>
    <property type="project" value="UniProtKB-UniRule"/>
</dbReference>
<evidence type="ECO:0000313" key="10">
    <source>
        <dbReference type="Proteomes" id="UP000605253"/>
    </source>
</evidence>
<evidence type="ECO:0000256" key="7">
    <source>
        <dbReference type="SAM" id="MobiDB-lite"/>
    </source>
</evidence>
<proteinExistence type="inferred from homology"/>
<feature type="domain" description="NusB/RsmB/TIM44" evidence="8">
    <location>
        <begin position="31"/>
        <end position="155"/>
    </location>
</feature>
<dbReference type="Gene3D" id="1.10.940.10">
    <property type="entry name" value="NusB-like"/>
    <property type="match status" value="1"/>
</dbReference>
<name>A0A917FIF3_9GAMM</name>
<reference evidence="9" key="1">
    <citation type="journal article" date="2014" name="Int. J. Syst. Evol. Microbiol.">
        <title>Complete genome sequence of Corynebacterium casei LMG S-19264T (=DSM 44701T), isolated from a smear-ripened cheese.</title>
        <authorList>
            <consortium name="US DOE Joint Genome Institute (JGI-PGF)"/>
            <person name="Walter F."/>
            <person name="Albersmeier A."/>
            <person name="Kalinowski J."/>
            <person name="Ruckert C."/>
        </authorList>
    </citation>
    <scope>NUCLEOTIDE SEQUENCE</scope>
    <source>
        <strain evidence="9">CGMCC 1.12181</strain>
    </source>
</reference>
<dbReference type="PANTHER" id="PTHR11078:SF3">
    <property type="entry name" value="ANTITERMINATION NUSB DOMAIN-CONTAINING PROTEIN"/>
    <property type="match status" value="1"/>
</dbReference>
<comment type="similarity">
    <text evidence="1 6">Belongs to the NusB family.</text>
</comment>
<dbReference type="HAMAP" id="MF_00073">
    <property type="entry name" value="NusB"/>
    <property type="match status" value="1"/>
</dbReference>
<evidence type="ECO:0000256" key="6">
    <source>
        <dbReference type="HAMAP-Rule" id="MF_00073"/>
    </source>
</evidence>
<organism evidence="9 10">
    <name type="scientific">Marinicella pacifica</name>
    <dbReference type="NCBI Taxonomy" id="1171543"/>
    <lineage>
        <taxon>Bacteria</taxon>
        <taxon>Pseudomonadati</taxon>
        <taxon>Pseudomonadota</taxon>
        <taxon>Gammaproteobacteria</taxon>
        <taxon>Lysobacterales</taxon>
        <taxon>Marinicellaceae</taxon>
        <taxon>Marinicella</taxon>
    </lineage>
</organism>
<protein>
    <recommendedName>
        <fullName evidence="6">Transcription antitermination protein NusB</fullName>
    </recommendedName>
    <alternativeName>
        <fullName evidence="6">Antitermination factor NusB</fullName>
    </alternativeName>
</protein>
<keyword evidence="3 6" id="KW-0694">RNA-binding</keyword>
<dbReference type="AlphaFoldDB" id="A0A917FIF3"/>
<evidence type="ECO:0000259" key="8">
    <source>
        <dbReference type="Pfam" id="PF01029"/>
    </source>
</evidence>
<evidence type="ECO:0000256" key="4">
    <source>
        <dbReference type="ARBA" id="ARBA00023015"/>
    </source>
</evidence>
<dbReference type="EMBL" id="BMEO01000002">
    <property type="protein sequence ID" value="GGF87076.1"/>
    <property type="molecule type" value="Genomic_DNA"/>
</dbReference>
<keyword evidence="4 6" id="KW-0805">Transcription regulation</keyword>
<dbReference type="Proteomes" id="UP000605253">
    <property type="component" value="Unassembled WGS sequence"/>
</dbReference>
<evidence type="ECO:0000256" key="5">
    <source>
        <dbReference type="ARBA" id="ARBA00023163"/>
    </source>
</evidence>
<dbReference type="InterPro" id="IPR011605">
    <property type="entry name" value="NusB_fam"/>
</dbReference>
<accession>A0A917FIF3</accession>
<comment type="function">
    <text evidence="6">Involved in transcription antitermination. Required for transcription of ribosomal RNA (rRNA) genes. Binds specifically to the boxA antiterminator sequence of the ribosomal RNA (rrn) operons.</text>
</comment>
<dbReference type="GO" id="GO:0031564">
    <property type="term" value="P:transcription antitermination"/>
    <property type="evidence" value="ECO:0007669"/>
    <property type="project" value="UniProtKB-KW"/>
</dbReference>
<dbReference type="InterPro" id="IPR006027">
    <property type="entry name" value="NusB_RsmB_TIM44"/>
</dbReference>
<evidence type="ECO:0000313" key="9">
    <source>
        <dbReference type="EMBL" id="GGF87076.1"/>
    </source>
</evidence>
<evidence type="ECO:0000256" key="2">
    <source>
        <dbReference type="ARBA" id="ARBA00022814"/>
    </source>
</evidence>
<dbReference type="GO" id="GO:0006353">
    <property type="term" value="P:DNA-templated transcription termination"/>
    <property type="evidence" value="ECO:0007669"/>
    <property type="project" value="UniProtKB-UniRule"/>
</dbReference>
<gene>
    <name evidence="6 9" type="primary">nusB</name>
    <name evidence="9" type="ORF">GCM10011365_05160</name>
</gene>
<dbReference type="GO" id="GO:0005829">
    <property type="term" value="C:cytosol"/>
    <property type="evidence" value="ECO:0007669"/>
    <property type="project" value="TreeGrafter"/>
</dbReference>
<sequence length="165" mass="18429">MCESPGLPVGQTEMTQKRKNKRLPEPLARKHRARKRLVQALYQMHYNDESVSSVINQFVEEQDFKKVDMAFFEKALRYIAANRTALEALIDPHLGREKASLGAVEYAVLLVAAYELSQSIETPFKVVINEAVILTTEFGAEGGHSFVNGVLKQVAGQTRPNELGV</sequence>
<evidence type="ECO:0000256" key="1">
    <source>
        <dbReference type="ARBA" id="ARBA00005952"/>
    </source>
</evidence>